<gene>
    <name evidence="2" type="ORF">PENSTE_c001G05665</name>
</gene>
<protein>
    <recommendedName>
        <fullName evidence="1">F-box domain-containing protein</fullName>
    </recommendedName>
</protein>
<evidence type="ECO:0000259" key="1">
    <source>
        <dbReference type="Pfam" id="PF12937"/>
    </source>
</evidence>
<feature type="domain" description="F-box" evidence="1">
    <location>
        <begin position="4"/>
        <end position="39"/>
    </location>
</feature>
<dbReference type="InterPro" id="IPR036047">
    <property type="entry name" value="F-box-like_dom_sf"/>
</dbReference>
<evidence type="ECO:0000313" key="2">
    <source>
        <dbReference type="EMBL" id="OQE31881.1"/>
    </source>
</evidence>
<dbReference type="CDD" id="cd09917">
    <property type="entry name" value="F-box_SF"/>
    <property type="match status" value="1"/>
</dbReference>
<comment type="caution">
    <text evidence="2">The sequence shown here is derived from an EMBL/GenBank/DDBJ whole genome shotgun (WGS) entry which is preliminary data.</text>
</comment>
<dbReference type="STRING" id="303698.A0A1V6U032"/>
<dbReference type="EMBL" id="MLKD01000001">
    <property type="protein sequence ID" value="OQE31881.1"/>
    <property type="molecule type" value="Genomic_DNA"/>
</dbReference>
<dbReference type="Proteomes" id="UP000191285">
    <property type="component" value="Unassembled WGS sequence"/>
</dbReference>
<organism evidence="2 3">
    <name type="scientific">Penicillium steckii</name>
    <dbReference type="NCBI Taxonomy" id="303698"/>
    <lineage>
        <taxon>Eukaryota</taxon>
        <taxon>Fungi</taxon>
        <taxon>Dikarya</taxon>
        <taxon>Ascomycota</taxon>
        <taxon>Pezizomycotina</taxon>
        <taxon>Eurotiomycetes</taxon>
        <taxon>Eurotiomycetidae</taxon>
        <taxon>Eurotiales</taxon>
        <taxon>Aspergillaceae</taxon>
        <taxon>Penicillium</taxon>
    </lineage>
</organism>
<reference evidence="3" key="1">
    <citation type="journal article" date="2017" name="Nat. Microbiol.">
        <title>Global analysis of biosynthetic gene clusters reveals vast potential of secondary metabolite production in Penicillium species.</title>
        <authorList>
            <person name="Nielsen J.C."/>
            <person name="Grijseels S."/>
            <person name="Prigent S."/>
            <person name="Ji B."/>
            <person name="Dainat J."/>
            <person name="Nielsen K.F."/>
            <person name="Frisvad J.C."/>
            <person name="Workman M."/>
            <person name="Nielsen J."/>
        </authorList>
    </citation>
    <scope>NUCLEOTIDE SEQUENCE [LARGE SCALE GENOMIC DNA]</scope>
    <source>
        <strain evidence="3">IBT 24891</strain>
    </source>
</reference>
<accession>A0A1V6U032</accession>
<proteinExistence type="predicted"/>
<dbReference type="InterPro" id="IPR001810">
    <property type="entry name" value="F-box_dom"/>
</dbReference>
<dbReference type="Pfam" id="PF12937">
    <property type="entry name" value="F-box-like"/>
    <property type="match status" value="1"/>
</dbReference>
<evidence type="ECO:0000313" key="3">
    <source>
        <dbReference type="Proteomes" id="UP000191285"/>
    </source>
</evidence>
<dbReference type="AlphaFoldDB" id="A0A1V6U032"/>
<keyword evidence="3" id="KW-1185">Reference proteome</keyword>
<dbReference type="SUPFAM" id="SSF81383">
    <property type="entry name" value="F-box domain"/>
    <property type="match status" value="1"/>
</dbReference>
<name>A0A1V6U032_9EURO</name>
<dbReference type="OrthoDB" id="3437411at2759"/>
<sequence length="537" mass="62089">MALVSLPPDILTQIIFYTPSIADLAALSRSCRLWHSLCDMKTREKFHCITIRPNEDSINHAFGLLMKILKCPKLADYVRHIEHYQRPERNASWIEIEEHRSLKAAERDLFREAVHEAGFRESEENAIFNMLMQDSLKDADDIQPYSRYYGSAGEVMGNYITQALAAILISVSPNLENLAMPQPFFSHTVVHAPGGSPGTEYLPYYYPLDRLLQRANADPSNVFYLQNLRRVYFIVDETCFFERGKNYLPIDFFDCTKLVNNLPSIESVGTDSLCEEDYSESRLEPGSSNISRLYLNHCALRMPYLAYLTLSCKELREFQYRIGGRRVAAAVTVPFNPRGFIKAICPHKVTLEILDIDAEHNMYYFDNYDIDDNYRWKIDDRAPNFVYDDYYHSDPELQSKASLCGNMGGSLKEFLSLRRLSVRIEFLLYFAQGVPKERLSDRYWENEATRDEYEDSMLPNELPESLEYLCVRGYERGENAMHDAQIDALMAHFESGSSQIKEIVGIDECIPHSEDLFIQEPEEAYLWSLGKHGHNLF</sequence>